<reference evidence="1" key="1">
    <citation type="submission" date="2020-01" db="EMBL/GenBank/DDBJ databases">
        <authorList>
            <person name="Mishra B."/>
        </authorList>
    </citation>
    <scope>NUCLEOTIDE SEQUENCE [LARGE SCALE GENOMIC DNA]</scope>
</reference>
<dbReference type="OrthoDB" id="1935617at2759"/>
<organism evidence="1 2">
    <name type="scientific">Microthlaspi erraticum</name>
    <dbReference type="NCBI Taxonomy" id="1685480"/>
    <lineage>
        <taxon>Eukaryota</taxon>
        <taxon>Viridiplantae</taxon>
        <taxon>Streptophyta</taxon>
        <taxon>Embryophyta</taxon>
        <taxon>Tracheophyta</taxon>
        <taxon>Spermatophyta</taxon>
        <taxon>Magnoliopsida</taxon>
        <taxon>eudicotyledons</taxon>
        <taxon>Gunneridae</taxon>
        <taxon>Pentapetalae</taxon>
        <taxon>rosids</taxon>
        <taxon>malvids</taxon>
        <taxon>Brassicales</taxon>
        <taxon>Brassicaceae</taxon>
        <taxon>Coluteocarpeae</taxon>
        <taxon>Microthlaspi</taxon>
    </lineage>
</organism>
<comment type="caution">
    <text evidence="1">The sequence shown here is derived from an EMBL/GenBank/DDBJ whole genome shotgun (WGS) entry which is preliminary data.</text>
</comment>
<accession>A0A6D2KTL1</accession>
<name>A0A6D2KTL1_9BRAS</name>
<evidence type="ECO:0000313" key="1">
    <source>
        <dbReference type="EMBL" id="CAA7057761.1"/>
    </source>
</evidence>
<sequence>MMNPPPFQIVNHAPLLGQSHAMMKNQPPMMNVPNFSPNPNLINPTNYSHNWEGKKMDPVRRMRNSGDNRVNKPRALNEFQSQNRKFYAKKKYANRYVPYAPRNTTSFIIRAKKSGGITDLVSPCPVTPSVLPTPTFSPSREVLGDMAKEDGELMGMDQ</sequence>
<keyword evidence="2" id="KW-1185">Reference proteome</keyword>
<evidence type="ECO:0000313" key="2">
    <source>
        <dbReference type="Proteomes" id="UP000467841"/>
    </source>
</evidence>
<protein>
    <submittedName>
        <fullName evidence="1">Uncharacterized protein</fullName>
    </submittedName>
</protein>
<dbReference type="PANTHER" id="PTHR34484:SF2">
    <property type="entry name" value="OS02G0832600 PROTEIN"/>
    <property type="match status" value="1"/>
</dbReference>
<proteinExistence type="predicted"/>
<dbReference type="PANTHER" id="PTHR34484">
    <property type="entry name" value="OS02G0832600 PROTEIN"/>
    <property type="match status" value="1"/>
</dbReference>
<dbReference type="Proteomes" id="UP000467841">
    <property type="component" value="Unassembled WGS sequence"/>
</dbReference>
<dbReference type="EMBL" id="CACVBM020001706">
    <property type="protein sequence ID" value="CAA7057761.1"/>
    <property type="molecule type" value="Genomic_DNA"/>
</dbReference>
<dbReference type="AlphaFoldDB" id="A0A6D2KTL1"/>
<gene>
    <name evidence="1" type="ORF">MERR_LOCUS44997</name>
</gene>